<gene>
    <name evidence="7" type="ORF">GCM10022267_38470</name>
</gene>
<dbReference type="Gene3D" id="3.60.20.10">
    <property type="entry name" value="Glutamine Phosphoribosylpyrophosphate, subunit 1, domain 1"/>
    <property type="match status" value="1"/>
</dbReference>
<name>A0ABP7B3L8_9PSEU</name>
<dbReference type="RefSeq" id="WP_346131537.1">
    <property type="nucleotide sequence ID" value="NZ_BAABBE010000010.1"/>
</dbReference>
<dbReference type="Proteomes" id="UP001500711">
    <property type="component" value="Unassembled WGS sequence"/>
</dbReference>
<feature type="signal peptide" evidence="6">
    <location>
        <begin position="1"/>
        <end position="20"/>
    </location>
</feature>
<keyword evidence="3" id="KW-0378">Hydrolase</keyword>
<evidence type="ECO:0000256" key="4">
    <source>
        <dbReference type="ARBA" id="ARBA00023145"/>
    </source>
</evidence>
<protein>
    <submittedName>
        <fullName evidence="7">Penicillin acylase family protein</fullName>
    </submittedName>
</protein>
<dbReference type="SUPFAM" id="SSF56235">
    <property type="entry name" value="N-terminal nucleophile aminohydrolases (Ntn hydrolases)"/>
    <property type="match status" value="1"/>
</dbReference>
<feature type="chain" id="PRO_5047084455" evidence="6">
    <location>
        <begin position="21"/>
        <end position="752"/>
    </location>
</feature>
<feature type="compositionally biased region" description="Gly residues" evidence="5">
    <location>
        <begin position="202"/>
        <end position="211"/>
    </location>
</feature>
<reference evidence="8" key="1">
    <citation type="journal article" date="2019" name="Int. J. Syst. Evol. Microbiol.">
        <title>The Global Catalogue of Microorganisms (GCM) 10K type strain sequencing project: providing services to taxonomists for standard genome sequencing and annotation.</title>
        <authorList>
            <consortium name="The Broad Institute Genomics Platform"/>
            <consortium name="The Broad Institute Genome Sequencing Center for Infectious Disease"/>
            <person name="Wu L."/>
            <person name="Ma J."/>
        </authorList>
    </citation>
    <scope>NUCLEOTIDE SEQUENCE [LARGE SCALE GENOMIC DNA]</scope>
    <source>
        <strain evidence="8">JCM 17494</strain>
    </source>
</reference>
<keyword evidence="2 6" id="KW-0732">Signal</keyword>
<evidence type="ECO:0000256" key="5">
    <source>
        <dbReference type="SAM" id="MobiDB-lite"/>
    </source>
</evidence>
<dbReference type="InterPro" id="IPR043146">
    <property type="entry name" value="Penicillin_amidase_N_B-knob"/>
</dbReference>
<feature type="region of interest" description="Disordered" evidence="5">
    <location>
        <begin position="183"/>
        <end position="211"/>
    </location>
</feature>
<evidence type="ECO:0000256" key="3">
    <source>
        <dbReference type="ARBA" id="ARBA00022801"/>
    </source>
</evidence>
<dbReference type="PANTHER" id="PTHR34218:SF3">
    <property type="entry name" value="ACYL-HOMOSERINE LACTONE ACYLASE PVDQ"/>
    <property type="match status" value="1"/>
</dbReference>
<organism evidence="7 8">
    <name type="scientific">Lentzea roselyniae</name>
    <dbReference type="NCBI Taxonomy" id="531940"/>
    <lineage>
        <taxon>Bacteria</taxon>
        <taxon>Bacillati</taxon>
        <taxon>Actinomycetota</taxon>
        <taxon>Actinomycetes</taxon>
        <taxon>Pseudonocardiales</taxon>
        <taxon>Pseudonocardiaceae</taxon>
        <taxon>Lentzea</taxon>
    </lineage>
</organism>
<accession>A0ABP7B3L8</accession>
<keyword evidence="4" id="KW-0865">Zymogen</keyword>
<dbReference type="Gene3D" id="2.30.120.10">
    <property type="match status" value="1"/>
</dbReference>
<evidence type="ECO:0000256" key="1">
    <source>
        <dbReference type="ARBA" id="ARBA00006586"/>
    </source>
</evidence>
<dbReference type="Gene3D" id="1.10.439.10">
    <property type="entry name" value="Penicillin Amidohydrolase, domain 1"/>
    <property type="match status" value="1"/>
</dbReference>
<dbReference type="InterPro" id="IPR029055">
    <property type="entry name" value="Ntn_hydrolases_N"/>
</dbReference>
<evidence type="ECO:0000256" key="2">
    <source>
        <dbReference type="ARBA" id="ARBA00022729"/>
    </source>
</evidence>
<dbReference type="InterPro" id="IPR043147">
    <property type="entry name" value="Penicillin_amidase_A-knob"/>
</dbReference>
<evidence type="ECO:0000313" key="7">
    <source>
        <dbReference type="EMBL" id="GAA3648249.1"/>
    </source>
</evidence>
<dbReference type="Gene3D" id="1.10.1400.10">
    <property type="match status" value="1"/>
</dbReference>
<sequence>MRLIVMSLTLLLALPAVSHAGGEGATIRRTSYGIPHVRAADHRNLGLGLGYAFAEDNACMMADIVVTLEARRSRWFGQDATTESGENNLVSDLYHQRVNQSGVIERALSGQSRQARDLVRGYVTGFNRYLARTGVADLPDARCRGAAWVRPITELDVWRRVHQIAGITGGDGLQEAVVAAQPPGAPAPTKLVRRPEQRPGSNGFGLGRTATGGTGMVLGNPHFMWDDDMRFYQQHLTIPGELNVSGAGLYGVPLVNIGHNDRLGWTHTASEARTITISRLTLVPGDPTSYLVDGRPQRMTAEQVTVPVRQADGSVKPVTRTLYGTPDGPVVADPGPLQWTTTNAHVLRDANFGNLAVFDQWLAIARARSVKDLHQALVRHQALPWVNTLAADSTGAAYYSDVQIVPHVTDELRARCGTGPDVGLVILDGSRSSCGWGTDADAVQPGTLGPARLPHLFRDDHVSNMNDSPWLANPAAPLTGYPAIVGDTGTERSPRTRIGLDMIADRLDGGDGLGRPGFTLSTLEASMFGNRNLTAEEGLKAVVALCQANPTLHRVDVREACATLAKWSGTGDTGEQSRGAFFWRTFISLARRPGIDFWLVPYDPADPARTPRGLNTADPGIGRAFADTVRAFANAGLPVDVKLDDVQHYEGIPLHGCRGPEGCFNVISVPGVPRPLDRIPRIPHGTSFVMAVELTKNGPRMSSLLVYGQSAYKASPHHHDQAHLYVQKKWVSGRFSEQEIARDPNLKVQHVS</sequence>
<dbReference type="Pfam" id="PF01804">
    <property type="entry name" value="Penicil_amidase"/>
    <property type="match status" value="1"/>
</dbReference>
<dbReference type="InterPro" id="IPR023343">
    <property type="entry name" value="Penicillin_amidase_dom1"/>
</dbReference>
<evidence type="ECO:0000256" key="6">
    <source>
        <dbReference type="SAM" id="SignalP"/>
    </source>
</evidence>
<dbReference type="InterPro" id="IPR002692">
    <property type="entry name" value="S45"/>
</dbReference>
<dbReference type="EMBL" id="BAABBE010000010">
    <property type="protein sequence ID" value="GAA3648249.1"/>
    <property type="molecule type" value="Genomic_DNA"/>
</dbReference>
<keyword evidence="8" id="KW-1185">Reference proteome</keyword>
<comment type="caution">
    <text evidence="7">The sequence shown here is derived from an EMBL/GenBank/DDBJ whole genome shotgun (WGS) entry which is preliminary data.</text>
</comment>
<proteinExistence type="inferred from homology"/>
<comment type="similarity">
    <text evidence="1">Belongs to the peptidase S45 family.</text>
</comment>
<dbReference type="PANTHER" id="PTHR34218">
    <property type="entry name" value="PEPTIDASE S45 PENICILLIN AMIDASE"/>
    <property type="match status" value="1"/>
</dbReference>
<evidence type="ECO:0000313" key="8">
    <source>
        <dbReference type="Proteomes" id="UP001500711"/>
    </source>
</evidence>